<evidence type="ECO:0000313" key="2">
    <source>
        <dbReference type="EMBL" id="KAK6196144.1"/>
    </source>
</evidence>
<reference evidence="2 3" key="1">
    <citation type="submission" date="2024-01" db="EMBL/GenBank/DDBJ databases">
        <title>The genome of the rayed Mediterranean limpet Patella caerulea (Linnaeus, 1758).</title>
        <authorList>
            <person name="Anh-Thu Weber A."/>
            <person name="Halstead-Nussloch G."/>
        </authorList>
    </citation>
    <scope>NUCLEOTIDE SEQUENCE [LARGE SCALE GENOMIC DNA]</scope>
    <source>
        <strain evidence="2">AATW-2023a</strain>
        <tissue evidence="2">Whole specimen</tissue>
    </source>
</reference>
<feature type="chain" id="PRO_5042873733" evidence="1">
    <location>
        <begin position="18"/>
        <end position="298"/>
    </location>
</feature>
<accession>A0AAN8KEJ0</accession>
<protein>
    <submittedName>
        <fullName evidence="2">Uncharacterized protein</fullName>
    </submittedName>
</protein>
<gene>
    <name evidence="2" type="ORF">SNE40_001428</name>
</gene>
<evidence type="ECO:0000313" key="3">
    <source>
        <dbReference type="Proteomes" id="UP001347796"/>
    </source>
</evidence>
<keyword evidence="3" id="KW-1185">Reference proteome</keyword>
<keyword evidence="1" id="KW-0732">Signal</keyword>
<evidence type="ECO:0000256" key="1">
    <source>
        <dbReference type="SAM" id="SignalP"/>
    </source>
</evidence>
<dbReference type="AlphaFoldDB" id="A0AAN8KEJ0"/>
<organism evidence="2 3">
    <name type="scientific">Patella caerulea</name>
    <name type="common">Rayed Mediterranean limpet</name>
    <dbReference type="NCBI Taxonomy" id="87958"/>
    <lineage>
        <taxon>Eukaryota</taxon>
        <taxon>Metazoa</taxon>
        <taxon>Spiralia</taxon>
        <taxon>Lophotrochozoa</taxon>
        <taxon>Mollusca</taxon>
        <taxon>Gastropoda</taxon>
        <taxon>Patellogastropoda</taxon>
        <taxon>Patelloidea</taxon>
        <taxon>Patellidae</taxon>
        <taxon>Patella</taxon>
    </lineage>
</organism>
<sequence>MKVIIVFTVLLVAGANAGFFTDISETLNNIGKKFTDTLEKVGEGVKTTNAAFIPYAQNVSKELLKDAAQSGISVVSNTVIDLLGTAFKNMFHIGRDTGIKDKLVNFEHEMKNMLLKGVEEFTPVITGAFQEMEKLGQKVKSLEFDLPQLEKDIESVILGHQHQGNTFLLDLISSIETIINNNFGVQTKRSAFGDTLKSLTDLITGFFKPAIQNVHNLLGSAGQALKNVAGNVVSSVHQSVSELGEKLAPHIANLKNQAVELLQNGNTALSAIKDATSDILGQTVVNAGQTIAEFKNSV</sequence>
<proteinExistence type="predicted"/>
<feature type="signal peptide" evidence="1">
    <location>
        <begin position="1"/>
        <end position="17"/>
    </location>
</feature>
<comment type="caution">
    <text evidence="2">The sequence shown here is derived from an EMBL/GenBank/DDBJ whole genome shotgun (WGS) entry which is preliminary data.</text>
</comment>
<dbReference type="EMBL" id="JAZGQO010000001">
    <property type="protein sequence ID" value="KAK6196144.1"/>
    <property type="molecule type" value="Genomic_DNA"/>
</dbReference>
<dbReference type="Proteomes" id="UP001347796">
    <property type="component" value="Unassembled WGS sequence"/>
</dbReference>
<name>A0AAN8KEJ0_PATCE</name>